<sequence length="309" mass="34910">MVEIKLSHKAFWGLAKALKTEKAVPTPALRKRDNSIAFDDREKAECLQTALNNNAQKTPRLTLNMLGGWTRRFVAVSLPPKDDLDPITQDEVSKHIKALKIRKAPGVDSISSKAFKCFSAPLVALLVAIFNACIKNCYFPAAWKEAVVVGIPKLGKPRDRPASYRPISLLSILGKLFEKTLKTRLSEHLIGKSLIINEQFGFRPNHSCLQQALRLVEYISEGFKVKRKTVAVFFDVAKAVDRVWHAGFIHKLYQLELPDRLVIIIHQYISNRHFTFRLDSTYSSVRPIRAGVPQGSTLSPLLYVLRVRK</sequence>
<proteinExistence type="predicted"/>
<protein>
    <submittedName>
        <fullName evidence="2">Probable RNA-directed DNA polymerase from transposon BS</fullName>
    </submittedName>
</protein>
<keyword evidence="2" id="KW-0548">Nucleotidyltransferase</keyword>
<comment type="caution">
    <text evidence="2">The sequence shown here is derived from an EMBL/GenBank/DDBJ whole genome shotgun (WGS) entry which is preliminary data.</text>
</comment>
<accession>A0A4C1VS19</accession>
<dbReference type="EMBL" id="BGZK01000400">
    <property type="protein sequence ID" value="GBP41483.1"/>
    <property type="molecule type" value="Genomic_DNA"/>
</dbReference>
<dbReference type="PANTHER" id="PTHR19446">
    <property type="entry name" value="REVERSE TRANSCRIPTASES"/>
    <property type="match status" value="1"/>
</dbReference>
<dbReference type="AlphaFoldDB" id="A0A4C1VS19"/>
<reference evidence="2 3" key="1">
    <citation type="journal article" date="2019" name="Commun. Biol.">
        <title>The bagworm genome reveals a unique fibroin gene that provides high tensile strength.</title>
        <authorList>
            <person name="Kono N."/>
            <person name="Nakamura H."/>
            <person name="Ohtoshi R."/>
            <person name="Tomita M."/>
            <person name="Numata K."/>
            <person name="Arakawa K."/>
        </authorList>
    </citation>
    <scope>NUCLEOTIDE SEQUENCE [LARGE SCALE GENOMIC DNA]</scope>
</reference>
<dbReference type="CDD" id="cd01650">
    <property type="entry name" value="RT_nLTR_like"/>
    <property type="match status" value="1"/>
</dbReference>
<feature type="domain" description="Reverse transcriptase" evidence="1">
    <location>
        <begin position="132"/>
        <end position="309"/>
    </location>
</feature>
<organism evidence="2 3">
    <name type="scientific">Eumeta variegata</name>
    <name type="common">Bagworm moth</name>
    <name type="synonym">Eumeta japonica</name>
    <dbReference type="NCBI Taxonomy" id="151549"/>
    <lineage>
        <taxon>Eukaryota</taxon>
        <taxon>Metazoa</taxon>
        <taxon>Ecdysozoa</taxon>
        <taxon>Arthropoda</taxon>
        <taxon>Hexapoda</taxon>
        <taxon>Insecta</taxon>
        <taxon>Pterygota</taxon>
        <taxon>Neoptera</taxon>
        <taxon>Endopterygota</taxon>
        <taxon>Lepidoptera</taxon>
        <taxon>Glossata</taxon>
        <taxon>Ditrysia</taxon>
        <taxon>Tineoidea</taxon>
        <taxon>Psychidae</taxon>
        <taxon>Oiketicinae</taxon>
        <taxon>Eumeta</taxon>
    </lineage>
</organism>
<dbReference type="GO" id="GO:0003964">
    <property type="term" value="F:RNA-directed DNA polymerase activity"/>
    <property type="evidence" value="ECO:0007669"/>
    <property type="project" value="UniProtKB-KW"/>
</dbReference>
<evidence type="ECO:0000259" key="1">
    <source>
        <dbReference type="PROSITE" id="PS50878"/>
    </source>
</evidence>
<dbReference type="InterPro" id="IPR000477">
    <property type="entry name" value="RT_dom"/>
</dbReference>
<dbReference type="InterPro" id="IPR043502">
    <property type="entry name" value="DNA/RNA_pol_sf"/>
</dbReference>
<dbReference type="STRING" id="151549.A0A4C1VS19"/>
<keyword evidence="2" id="KW-0695">RNA-directed DNA polymerase</keyword>
<evidence type="ECO:0000313" key="3">
    <source>
        <dbReference type="Proteomes" id="UP000299102"/>
    </source>
</evidence>
<dbReference type="OrthoDB" id="416454at2759"/>
<keyword evidence="3" id="KW-1185">Reference proteome</keyword>
<dbReference type="Proteomes" id="UP000299102">
    <property type="component" value="Unassembled WGS sequence"/>
</dbReference>
<name>A0A4C1VS19_EUMVA</name>
<dbReference type="SUPFAM" id="SSF56672">
    <property type="entry name" value="DNA/RNA polymerases"/>
    <property type="match status" value="1"/>
</dbReference>
<dbReference type="Pfam" id="PF00078">
    <property type="entry name" value="RVT_1"/>
    <property type="match status" value="1"/>
</dbReference>
<dbReference type="PROSITE" id="PS50878">
    <property type="entry name" value="RT_POL"/>
    <property type="match status" value="1"/>
</dbReference>
<keyword evidence="2" id="KW-0808">Transferase</keyword>
<gene>
    <name evidence="2" type="primary">RTase</name>
    <name evidence="2" type="ORF">EVAR_24401_1</name>
</gene>
<evidence type="ECO:0000313" key="2">
    <source>
        <dbReference type="EMBL" id="GBP41483.1"/>
    </source>
</evidence>